<evidence type="ECO:0000256" key="3">
    <source>
        <dbReference type="ARBA" id="ARBA00022475"/>
    </source>
</evidence>
<evidence type="ECO:0000256" key="2">
    <source>
        <dbReference type="ARBA" id="ARBA00007531"/>
    </source>
</evidence>
<dbReference type="RefSeq" id="WP_285187548.1">
    <property type="nucleotide sequence ID" value="NZ_CP126981.1"/>
</dbReference>
<evidence type="ECO:0000256" key="4">
    <source>
        <dbReference type="ARBA" id="ARBA00022692"/>
    </source>
</evidence>
<keyword evidence="3" id="KW-1003">Cell membrane</keyword>
<dbReference type="InterPro" id="IPR008693">
    <property type="entry name" value="MmpS"/>
</dbReference>
<evidence type="ECO:0000256" key="5">
    <source>
        <dbReference type="ARBA" id="ARBA00022989"/>
    </source>
</evidence>
<evidence type="ECO:0000256" key="1">
    <source>
        <dbReference type="ARBA" id="ARBA00004236"/>
    </source>
</evidence>
<proteinExistence type="inferred from homology"/>
<comment type="similarity">
    <text evidence="2">Belongs to the MmpS family.</text>
</comment>
<accession>A0ABY8VW05</accession>
<evidence type="ECO:0000313" key="7">
    <source>
        <dbReference type="EMBL" id="WIM87692.1"/>
    </source>
</evidence>
<keyword evidence="5" id="KW-1133">Transmembrane helix</keyword>
<sequence length="148" mass="15848">MKSFSPTAFVRRRWMLIVAVVVIVLAAFGVDRLHGAFDSGKNAAHGASASDEIVPFNPKHVVYEVFGTPGATATINYQDVHAAPQRIDNAPLPWSYTITTTDPAVIANVVAQGNGNTLGCRITVNGVVKDERTVNELSAYTFCLDKSG</sequence>
<dbReference type="Gene3D" id="2.60.40.2880">
    <property type="entry name" value="MmpS1-5, C-terminal soluble domain"/>
    <property type="match status" value="1"/>
</dbReference>
<evidence type="ECO:0000313" key="8">
    <source>
        <dbReference type="Proteomes" id="UP001236585"/>
    </source>
</evidence>
<organism evidence="7 8">
    <name type="scientific">Candidatus Mycobacterium wuenschmannii</name>
    <dbReference type="NCBI Taxonomy" id="3027808"/>
    <lineage>
        <taxon>Bacteria</taxon>
        <taxon>Bacillati</taxon>
        <taxon>Actinomycetota</taxon>
        <taxon>Actinomycetes</taxon>
        <taxon>Mycobacteriales</taxon>
        <taxon>Mycobacteriaceae</taxon>
        <taxon>Mycobacterium</taxon>
    </lineage>
</organism>
<dbReference type="EMBL" id="CP126981">
    <property type="protein sequence ID" value="WIM87692.1"/>
    <property type="molecule type" value="Genomic_DNA"/>
</dbReference>
<reference evidence="7 8" key="1">
    <citation type="journal article" date="2023" name="Microbiol. Resour. Announc.">
        <title>Complete Genome Sequence of Mycobacterium wuenschmanii, a novel Nontuberculous Mycobacterium Isolated from a captive population of Amazon Milk Frogs.</title>
        <authorList>
            <person name="Hicks J."/>
            <person name="Zeineldin M."/>
            <person name="Ward H."/>
            <person name="Wuenschmann A."/>
            <person name="Camp P."/>
            <person name="Farrell D."/>
            <person name="Lehman K."/>
            <person name="Thacker T."/>
            <person name="Cuthbert E."/>
        </authorList>
    </citation>
    <scope>NUCLEOTIDE SEQUENCE [LARGE SCALE GENOMIC DNA]</scope>
    <source>
        <strain evidence="7 8">Wuenschmanii</strain>
    </source>
</reference>
<keyword evidence="6" id="KW-0472">Membrane</keyword>
<keyword evidence="4" id="KW-0812">Transmembrane</keyword>
<keyword evidence="8" id="KW-1185">Reference proteome</keyword>
<dbReference type="Proteomes" id="UP001236585">
    <property type="component" value="Chromosome"/>
</dbReference>
<dbReference type="InterPro" id="IPR038468">
    <property type="entry name" value="MmpS_C"/>
</dbReference>
<dbReference type="Pfam" id="PF05423">
    <property type="entry name" value="Mycobact_memb"/>
    <property type="match status" value="1"/>
</dbReference>
<name>A0ABY8VW05_9MYCO</name>
<evidence type="ECO:0000256" key="6">
    <source>
        <dbReference type="ARBA" id="ARBA00023136"/>
    </source>
</evidence>
<protein>
    <submittedName>
        <fullName evidence="7">MmpS family transport accessory protein</fullName>
    </submittedName>
</protein>
<gene>
    <name evidence="7" type="ORF">PT015_23150</name>
</gene>
<comment type="subcellular location">
    <subcellularLocation>
        <location evidence="1">Cell membrane</location>
    </subcellularLocation>
</comment>